<gene>
    <name evidence="3" type="ORF">COCSADRAFT_129976</name>
</gene>
<dbReference type="OMA" id="WASSECA"/>
<dbReference type="InterPro" id="IPR000873">
    <property type="entry name" value="AMP-dep_synth/lig_dom"/>
</dbReference>
<dbReference type="PROSITE" id="PS00455">
    <property type="entry name" value="AMP_BINDING"/>
    <property type="match status" value="1"/>
</dbReference>
<dbReference type="GO" id="GO:0031177">
    <property type="term" value="F:phosphopantetheine binding"/>
    <property type="evidence" value="ECO:0007669"/>
    <property type="project" value="TreeGrafter"/>
</dbReference>
<dbReference type="GO" id="GO:0005737">
    <property type="term" value="C:cytoplasm"/>
    <property type="evidence" value="ECO:0007669"/>
    <property type="project" value="TreeGrafter"/>
</dbReference>
<keyword evidence="1" id="KW-0732">Signal</keyword>
<organism evidence="3 4">
    <name type="scientific">Cochliobolus sativus (strain ND90Pr / ATCC 201652)</name>
    <name type="common">Common root rot and spot blotch fungus</name>
    <name type="synonym">Bipolaris sorokiniana</name>
    <dbReference type="NCBI Taxonomy" id="665912"/>
    <lineage>
        <taxon>Eukaryota</taxon>
        <taxon>Fungi</taxon>
        <taxon>Dikarya</taxon>
        <taxon>Ascomycota</taxon>
        <taxon>Pezizomycotina</taxon>
        <taxon>Dothideomycetes</taxon>
        <taxon>Pleosporomycetidae</taxon>
        <taxon>Pleosporales</taxon>
        <taxon>Pleosporineae</taxon>
        <taxon>Pleosporaceae</taxon>
        <taxon>Bipolaris</taxon>
    </lineage>
</organism>
<dbReference type="HOGENOM" id="CLU_123126_0_0_1"/>
<sequence length="190" mass="20228">MVPLCFEKSMWTVVAMLAVLKAGGAFVPLDPDHPASRHEDIFKQIGAKVVLTSAQFGMLWASSECAVVTVSEESTKQLPALVNNSRLPAKPTNAAYVIFTSGSTGTPKGVVLEHRAVATSCLGHGRAFGITDFSRVLQFASYTFDACITEIFTTLVHGGCTCVPSDSDRCSDLAKAISVMDVNWALLTPS</sequence>
<dbReference type="Gene3D" id="3.40.50.980">
    <property type="match status" value="2"/>
</dbReference>
<dbReference type="SUPFAM" id="SSF56801">
    <property type="entry name" value="Acetyl-CoA synthetase-like"/>
    <property type="match status" value="1"/>
</dbReference>
<dbReference type="Proteomes" id="UP000016934">
    <property type="component" value="Unassembled WGS sequence"/>
</dbReference>
<dbReference type="GeneID" id="19130768"/>
<dbReference type="EMBL" id="KB445659">
    <property type="protein sequence ID" value="EMD58241.1"/>
    <property type="molecule type" value="Genomic_DNA"/>
</dbReference>
<feature type="domain" description="AMP-dependent synthetase/ligase" evidence="2">
    <location>
        <begin position="2"/>
        <end position="190"/>
    </location>
</feature>
<protein>
    <recommendedName>
        <fullName evidence="2">AMP-dependent synthetase/ligase domain-containing protein</fullName>
    </recommendedName>
</protein>
<accession>M2SM70</accession>
<dbReference type="InterPro" id="IPR020845">
    <property type="entry name" value="AMP-binding_CS"/>
</dbReference>
<dbReference type="RefSeq" id="XP_007706055.1">
    <property type="nucleotide sequence ID" value="XM_007707865.1"/>
</dbReference>
<dbReference type="OrthoDB" id="416786at2759"/>
<evidence type="ECO:0000259" key="2">
    <source>
        <dbReference type="Pfam" id="PF00501"/>
    </source>
</evidence>
<evidence type="ECO:0000256" key="1">
    <source>
        <dbReference type="SAM" id="SignalP"/>
    </source>
</evidence>
<feature type="signal peptide" evidence="1">
    <location>
        <begin position="1"/>
        <end position="25"/>
    </location>
</feature>
<evidence type="ECO:0000313" key="3">
    <source>
        <dbReference type="EMBL" id="EMD58241.1"/>
    </source>
</evidence>
<dbReference type="STRING" id="665912.M2SM70"/>
<dbReference type="AlphaFoldDB" id="M2SM70"/>
<dbReference type="GO" id="GO:0043041">
    <property type="term" value="P:amino acid activation for nonribosomal peptide biosynthetic process"/>
    <property type="evidence" value="ECO:0007669"/>
    <property type="project" value="TreeGrafter"/>
</dbReference>
<proteinExistence type="predicted"/>
<dbReference type="KEGG" id="bsc:COCSADRAFT_129976"/>
<dbReference type="PANTHER" id="PTHR45527:SF1">
    <property type="entry name" value="FATTY ACID SYNTHASE"/>
    <property type="match status" value="1"/>
</dbReference>
<evidence type="ECO:0000313" key="4">
    <source>
        <dbReference type="Proteomes" id="UP000016934"/>
    </source>
</evidence>
<dbReference type="SMR" id="M2SM70"/>
<keyword evidence="4" id="KW-1185">Reference proteome</keyword>
<dbReference type="Pfam" id="PF00501">
    <property type="entry name" value="AMP-binding"/>
    <property type="match status" value="1"/>
</dbReference>
<dbReference type="eggNOG" id="KOG1178">
    <property type="taxonomic scope" value="Eukaryota"/>
</dbReference>
<dbReference type="GO" id="GO:0044550">
    <property type="term" value="P:secondary metabolite biosynthetic process"/>
    <property type="evidence" value="ECO:0007669"/>
    <property type="project" value="TreeGrafter"/>
</dbReference>
<dbReference type="PANTHER" id="PTHR45527">
    <property type="entry name" value="NONRIBOSOMAL PEPTIDE SYNTHETASE"/>
    <property type="match status" value="1"/>
</dbReference>
<reference evidence="4" key="2">
    <citation type="journal article" date="2013" name="PLoS Genet.">
        <title>Comparative genome structure, secondary metabolite, and effector coding capacity across Cochliobolus pathogens.</title>
        <authorList>
            <person name="Condon B.J."/>
            <person name="Leng Y."/>
            <person name="Wu D."/>
            <person name="Bushley K.E."/>
            <person name="Ohm R.A."/>
            <person name="Otillar R."/>
            <person name="Martin J."/>
            <person name="Schackwitz W."/>
            <person name="Grimwood J."/>
            <person name="MohdZainudin N."/>
            <person name="Xue C."/>
            <person name="Wang R."/>
            <person name="Manning V.A."/>
            <person name="Dhillon B."/>
            <person name="Tu Z.J."/>
            <person name="Steffenson B.J."/>
            <person name="Salamov A."/>
            <person name="Sun H."/>
            <person name="Lowry S."/>
            <person name="LaButti K."/>
            <person name="Han J."/>
            <person name="Copeland A."/>
            <person name="Lindquist E."/>
            <person name="Barry K."/>
            <person name="Schmutz J."/>
            <person name="Baker S.E."/>
            <person name="Ciuffetti L.M."/>
            <person name="Grigoriev I.V."/>
            <person name="Zhong S."/>
            <person name="Turgeon B.G."/>
        </authorList>
    </citation>
    <scope>NUCLEOTIDE SEQUENCE [LARGE SCALE GENOMIC DNA]</scope>
    <source>
        <strain evidence="4">ND90Pr / ATCC 201652</strain>
    </source>
</reference>
<name>M2SM70_COCSN</name>
<reference evidence="3 4" key="1">
    <citation type="journal article" date="2012" name="PLoS Pathog.">
        <title>Diverse lifestyles and strategies of plant pathogenesis encoded in the genomes of eighteen Dothideomycetes fungi.</title>
        <authorList>
            <person name="Ohm R.A."/>
            <person name="Feau N."/>
            <person name="Henrissat B."/>
            <person name="Schoch C.L."/>
            <person name="Horwitz B.A."/>
            <person name="Barry K.W."/>
            <person name="Condon B.J."/>
            <person name="Copeland A.C."/>
            <person name="Dhillon B."/>
            <person name="Glaser F."/>
            <person name="Hesse C.N."/>
            <person name="Kosti I."/>
            <person name="LaButti K."/>
            <person name="Lindquist E.A."/>
            <person name="Lucas S."/>
            <person name="Salamov A.A."/>
            <person name="Bradshaw R.E."/>
            <person name="Ciuffetti L."/>
            <person name="Hamelin R.C."/>
            <person name="Kema G.H.J."/>
            <person name="Lawrence C."/>
            <person name="Scott J.A."/>
            <person name="Spatafora J.W."/>
            <person name="Turgeon B.G."/>
            <person name="de Wit P.J.G.M."/>
            <person name="Zhong S."/>
            <person name="Goodwin S.B."/>
            <person name="Grigoriev I.V."/>
        </authorList>
    </citation>
    <scope>NUCLEOTIDE SEQUENCE [LARGE SCALE GENOMIC DNA]</scope>
    <source>
        <strain evidence="4">ND90Pr / ATCC 201652</strain>
    </source>
</reference>
<feature type="non-terminal residue" evidence="3">
    <location>
        <position position="190"/>
    </location>
</feature>
<feature type="chain" id="PRO_5004025583" description="AMP-dependent synthetase/ligase domain-containing protein" evidence="1">
    <location>
        <begin position="26"/>
        <end position="190"/>
    </location>
</feature>